<feature type="compositionally biased region" description="Basic and acidic residues" evidence="1">
    <location>
        <begin position="210"/>
        <end position="220"/>
    </location>
</feature>
<feature type="compositionally biased region" description="Low complexity" evidence="1">
    <location>
        <begin position="153"/>
        <end position="168"/>
    </location>
</feature>
<evidence type="ECO:0008006" key="9">
    <source>
        <dbReference type="Google" id="ProtNLM"/>
    </source>
</evidence>
<dbReference type="Proteomes" id="UP000488956">
    <property type="component" value="Unassembled WGS sequence"/>
</dbReference>
<dbReference type="EMBL" id="QXFX01000206">
    <property type="protein sequence ID" value="KAE9125744.1"/>
    <property type="molecule type" value="Genomic_DNA"/>
</dbReference>
<keyword evidence="2" id="KW-0812">Transmembrane</keyword>
<feature type="compositionally biased region" description="Basic and acidic residues" evidence="1">
    <location>
        <begin position="345"/>
        <end position="357"/>
    </location>
</feature>
<evidence type="ECO:0000313" key="5">
    <source>
        <dbReference type="EMBL" id="KAE9244346.1"/>
    </source>
</evidence>
<evidence type="ECO:0000256" key="2">
    <source>
        <dbReference type="SAM" id="Phobius"/>
    </source>
</evidence>
<evidence type="ECO:0000256" key="1">
    <source>
        <dbReference type="SAM" id="MobiDB-lite"/>
    </source>
</evidence>
<evidence type="ECO:0000313" key="3">
    <source>
        <dbReference type="EMBL" id="KAE9020561.1"/>
    </source>
</evidence>
<accession>A0A6A3LM25</accession>
<evidence type="ECO:0000313" key="6">
    <source>
        <dbReference type="Proteomes" id="UP000460718"/>
    </source>
</evidence>
<dbReference type="Proteomes" id="UP000476176">
    <property type="component" value="Unassembled WGS sequence"/>
</dbReference>
<gene>
    <name evidence="5" type="ORF">PF004_g5711</name>
    <name evidence="4" type="ORF">PF010_g5525</name>
    <name evidence="3" type="ORF">PF011_g5350</name>
</gene>
<feature type="compositionally biased region" description="Basic and acidic residues" evidence="1">
    <location>
        <begin position="194"/>
        <end position="203"/>
    </location>
</feature>
<dbReference type="EMBL" id="QXFW01000208">
    <property type="protein sequence ID" value="KAE9020561.1"/>
    <property type="molecule type" value="Genomic_DNA"/>
</dbReference>
<evidence type="ECO:0000313" key="8">
    <source>
        <dbReference type="Proteomes" id="UP000488956"/>
    </source>
</evidence>
<dbReference type="AlphaFoldDB" id="A0A6A3LM25"/>
<feature type="compositionally biased region" description="Basic and acidic residues" evidence="1">
    <location>
        <begin position="178"/>
        <end position="187"/>
    </location>
</feature>
<reference evidence="6 7" key="1">
    <citation type="submission" date="2018-09" db="EMBL/GenBank/DDBJ databases">
        <title>Genomic investigation of the strawberry pathogen Phytophthora fragariae indicates pathogenicity is determined by transcriptional variation in three key races.</title>
        <authorList>
            <person name="Adams T.M."/>
            <person name="Armitage A.D."/>
            <person name="Sobczyk M.K."/>
            <person name="Bates H.J."/>
            <person name="Dunwell J.M."/>
            <person name="Nellist C.F."/>
            <person name="Harrison R.J."/>
        </authorList>
    </citation>
    <scope>NUCLEOTIDE SEQUENCE [LARGE SCALE GENOMIC DNA]</scope>
    <source>
        <strain evidence="5 7">BC-23</strain>
        <strain evidence="4 8">ONT-3</strain>
        <strain evidence="3 6">SCRP245</strain>
    </source>
</reference>
<feature type="transmembrane region" description="Helical" evidence="2">
    <location>
        <begin position="61"/>
        <end position="79"/>
    </location>
</feature>
<feature type="compositionally biased region" description="Low complexity" evidence="1">
    <location>
        <begin position="280"/>
        <end position="298"/>
    </location>
</feature>
<keyword evidence="2" id="KW-1133">Transmembrane helix</keyword>
<proteinExistence type="predicted"/>
<keyword evidence="2" id="KW-0472">Membrane</keyword>
<name>A0A6A3LM25_9STRA</name>
<sequence>MALHRKQRGVVDAQYVRIPTSSASGRAVGYSLHEAHPRAQRVYAKRYAAGDRSRKISSLQLRACFLLCVLLYFGAIYFADDIASIGRVVGSEQDSQNFFVHSLRPRGRGHVRVGRAVDAKRADAVASAAPVGEQQQQDDPPTEAPEVESQSPAVEATATAEMEEAQATQPLQQPDMETEGKTMHQDEQTALDNARGDDVHPDDQGGDGPEPSHREGSTMDDHEEQATTPSTIRVEPSREINHAQELEQGETKATPAPTQHAEKDEPQPTAAVRLPEKDAVLPVDPVLPVDAVPAASPARGERHHVQMNVEDHLELPKRQAKPDRKPSEHPLAIDGHEQPSPVDRQQQREEVEGRHEPAATANEQHETSSGQHETSSGQHELTAADGQHGAVDGLQEEQISETTQPAETPAQMIEHISDI</sequence>
<feature type="region of interest" description="Disordered" evidence="1">
    <location>
        <begin position="122"/>
        <end position="419"/>
    </location>
</feature>
<feature type="compositionally biased region" description="Polar residues" evidence="1">
    <location>
        <begin position="367"/>
        <end position="379"/>
    </location>
</feature>
<dbReference type="Proteomes" id="UP000460718">
    <property type="component" value="Unassembled WGS sequence"/>
</dbReference>
<evidence type="ECO:0000313" key="7">
    <source>
        <dbReference type="Proteomes" id="UP000476176"/>
    </source>
</evidence>
<comment type="caution">
    <text evidence="3">The sequence shown here is derived from an EMBL/GenBank/DDBJ whole genome shotgun (WGS) entry which is preliminary data.</text>
</comment>
<feature type="compositionally biased region" description="Basic and acidic residues" evidence="1">
    <location>
        <begin position="235"/>
        <end position="245"/>
    </location>
</feature>
<protein>
    <recommendedName>
        <fullName evidence="9">Transmembrane protein</fullName>
    </recommendedName>
</protein>
<dbReference type="EMBL" id="QXGC01000220">
    <property type="protein sequence ID" value="KAE9244346.1"/>
    <property type="molecule type" value="Genomic_DNA"/>
</dbReference>
<evidence type="ECO:0000313" key="4">
    <source>
        <dbReference type="EMBL" id="KAE9125744.1"/>
    </source>
</evidence>
<organism evidence="3 6">
    <name type="scientific">Phytophthora fragariae</name>
    <dbReference type="NCBI Taxonomy" id="53985"/>
    <lineage>
        <taxon>Eukaryota</taxon>
        <taxon>Sar</taxon>
        <taxon>Stramenopiles</taxon>
        <taxon>Oomycota</taxon>
        <taxon>Peronosporomycetes</taxon>
        <taxon>Peronosporales</taxon>
        <taxon>Peronosporaceae</taxon>
        <taxon>Phytophthora</taxon>
    </lineage>
</organism>
<feature type="compositionally biased region" description="Basic and acidic residues" evidence="1">
    <location>
        <begin position="299"/>
        <end position="328"/>
    </location>
</feature>